<keyword evidence="1" id="KW-0812">Transmembrane</keyword>
<comment type="caution">
    <text evidence="2">The sequence shown here is derived from an EMBL/GenBank/DDBJ whole genome shotgun (WGS) entry which is preliminary data.</text>
</comment>
<evidence type="ECO:0008006" key="4">
    <source>
        <dbReference type="Google" id="ProtNLM"/>
    </source>
</evidence>
<dbReference type="Pfam" id="PF07690">
    <property type="entry name" value="MFS_1"/>
    <property type="match status" value="1"/>
</dbReference>
<dbReference type="InterPro" id="IPR011701">
    <property type="entry name" value="MFS"/>
</dbReference>
<feature type="transmembrane region" description="Helical" evidence="1">
    <location>
        <begin position="158"/>
        <end position="177"/>
    </location>
</feature>
<feature type="transmembrane region" description="Helical" evidence="1">
    <location>
        <begin position="20"/>
        <end position="44"/>
    </location>
</feature>
<reference evidence="2 3" key="1">
    <citation type="submission" date="2017-11" db="EMBL/GenBank/DDBJ databases">
        <title>Genome-resolved metagenomics identifies genetic mobility, metabolic interactions, and unexpected diversity in perchlorate-reducing communities.</title>
        <authorList>
            <person name="Barnum T.P."/>
            <person name="Figueroa I.A."/>
            <person name="Carlstrom C.I."/>
            <person name="Lucas L.N."/>
            <person name="Engelbrektson A.L."/>
            <person name="Coates J.D."/>
        </authorList>
    </citation>
    <scope>NUCLEOTIDE SEQUENCE [LARGE SCALE GENOMIC DNA]</scope>
    <source>
        <strain evidence="2">BM706</strain>
    </source>
</reference>
<organism evidence="2 3">
    <name type="scientific">Muiribacterium halophilum</name>
    <dbReference type="NCBI Taxonomy" id="2053465"/>
    <lineage>
        <taxon>Bacteria</taxon>
        <taxon>Candidatus Muiribacteriota</taxon>
        <taxon>Candidatus Muiribacteriia</taxon>
        <taxon>Candidatus Muiribacteriales</taxon>
        <taxon>Candidatus Muiribacteriaceae</taxon>
        <taxon>Candidatus Muiribacterium</taxon>
    </lineage>
</organism>
<protein>
    <recommendedName>
        <fullName evidence="4">Major facilitator superfamily (MFS) profile domain-containing protein</fullName>
    </recommendedName>
</protein>
<evidence type="ECO:0000256" key="1">
    <source>
        <dbReference type="SAM" id="Phobius"/>
    </source>
</evidence>
<dbReference type="Proteomes" id="UP000234857">
    <property type="component" value="Unassembled WGS sequence"/>
</dbReference>
<sequence length="394" mass="45711">MINRFKAYGFLKNLKFFEPYLIIFLINKNISFTLIGTLFSIRFLTTWFFEVPSGIIADIYSKKKALLFSISCYMVSFFIFYISKDLLFLSLAMFVFGIGEAFRSGTHKGIIMDYLHDINEIENTHTYYSSTRSYSMLGSSLNALISIFIILSRPDLSMLFLFSIFPYFLCFLLLLSYPENKKSKTISIKRQIKLFFLELKDFFRTRGIIDYAMSDAFYKSLKEYIQPVIILSVPVCGAFLSKQGMKNINIGIVYFFLNLINAYSAGMSKKIKSISKENIHIILKRFGYLMFLTILLCSIFLYFRITFMPVLFFILMYVIYNLRKPVFISYFSIYTSADQRTSVLSAASFISVLISSAVAPLIGFFADIYSVPVSLMMISTMYMISYFFISVRRI</sequence>
<gene>
    <name evidence="2" type="ORF">C0601_07130</name>
</gene>
<feature type="transmembrane region" description="Helical" evidence="1">
    <location>
        <begin position="247"/>
        <end position="265"/>
    </location>
</feature>
<proteinExistence type="predicted"/>
<dbReference type="GO" id="GO:0022857">
    <property type="term" value="F:transmembrane transporter activity"/>
    <property type="evidence" value="ECO:0007669"/>
    <property type="project" value="InterPro"/>
</dbReference>
<dbReference type="EMBL" id="PKTG01000085">
    <property type="protein sequence ID" value="PLX17523.1"/>
    <property type="molecule type" value="Genomic_DNA"/>
</dbReference>
<dbReference type="PANTHER" id="PTHR23530">
    <property type="entry name" value="TRANSPORT PROTEIN-RELATED"/>
    <property type="match status" value="1"/>
</dbReference>
<evidence type="ECO:0000313" key="2">
    <source>
        <dbReference type="EMBL" id="PLX17523.1"/>
    </source>
</evidence>
<keyword evidence="1" id="KW-0472">Membrane</keyword>
<feature type="transmembrane region" description="Helical" evidence="1">
    <location>
        <begin position="88"/>
        <end position="106"/>
    </location>
</feature>
<dbReference type="SUPFAM" id="SSF103473">
    <property type="entry name" value="MFS general substrate transporter"/>
    <property type="match status" value="1"/>
</dbReference>
<dbReference type="InterPro" id="IPR053160">
    <property type="entry name" value="MFS_DHA3_Transporter"/>
</dbReference>
<dbReference type="InterPro" id="IPR036259">
    <property type="entry name" value="MFS_trans_sf"/>
</dbReference>
<feature type="transmembrane region" description="Helical" evidence="1">
    <location>
        <begin position="343"/>
        <end position="362"/>
    </location>
</feature>
<dbReference type="PANTHER" id="PTHR23530:SF1">
    <property type="entry name" value="PERMEASE, MAJOR FACILITATOR SUPERFAMILY-RELATED"/>
    <property type="match status" value="1"/>
</dbReference>
<dbReference type="Gene3D" id="1.20.1250.20">
    <property type="entry name" value="MFS general substrate transporter like domains"/>
    <property type="match status" value="1"/>
</dbReference>
<dbReference type="AlphaFoldDB" id="A0A2N5ZFY2"/>
<keyword evidence="1" id="KW-1133">Transmembrane helix</keyword>
<name>A0A2N5ZFY2_MUIH1</name>
<feature type="transmembrane region" description="Helical" evidence="1">
    <location>
        <begin position="134"/>
        <end position="152"/>
    </location>
</feature>
<feature type="transmembrane region" description="Helical" evidence="1">
    <location>
        <begin position="286"/>
        <end position="305"/>
    </location>
</feature>
<feature type="transmembrane region" description="Helical" evidence="1">
    <location>
        <begin position="368"/>
        <end position="389"/>
    </location>
</feature>
<evidence type="ECO:0000313" key="3">
    <source>
        <dbReference type="Proteomes" id="UP000234857"/>
    </source>
</evidence>
<accession>A0A2N5ZFY2</accession>